<dbReference type="CDD" id="cd00158">
    <property type="entry name" value="RHOD"/>
    <property type="match status" value="1"/>
</dbReference>
<dbReference type="InterPro" id="IPR036873">
    <property type="entry name" value="Rhodanese-like_dom_sf"/>
</dbReference>
<keyword evidence="3" id="KW-1185">Reference proteome</keyword>
<feature type="domain" description="Rhodanese" evidence="1">
    <location>
        <begin position="20"/>
        <end position="104"/>
    </location>
</feature>
<dbReference type="PANTHER" id="PTHR43031">
    <property type="entry name" value="FAD-DEPENDENT OXIDOREDUCTASE"/>
    <property type="match status" value="1"/>
</dbReference>
<proteinExistence type="predicted"/>
<dbReference type="RefSeq" id="WP_127197553.1">
    <property type="nucleotide sequence ID" value="NZ_RZNX01000001.1"/>
</dbReference>
<organism evidence="2 3">
    <name type="scientific">Paenibacillus zeisoli</name>
    <dbReference type="NCBI Taxonomy" id="2496267"/>
    <lineage>
        <taxon>Bacteria</taxon>
        <taxon>Bacillati</taxon>
        <taxon>Bacillota</taxon>
        <taxon>Bacilli</taxon>
        <taxon>Bacillales</taxon>
        <taxon>Paenibacillaceae</taxon>
        <taxon>Paenibacillus</taxon>
    </lineage>
</organism>
<dbReference type="Pfam" id="PF00581">
    <property type="entry name" value="Rhodanese"/>
    <property type="match status" value="1"/>
</dbReference>
<dbReference type="Gene3D" id="3.40.250.10">
    <property type="entry name" value="Rhodanese-like domain"/>
    <property type="match status" value="1"/>
</dbReference>
<dbReference type="PANTHER" id="PTHR43031:SF1">
    <property type="entry name" value="PYRIDINE NUCLEOTIDE-DISULPHIDE OXIDOREDUCTASE"/>
    <property type="match status" value="1"/>
</dbReference>
<sequence length="105" mass="11747">MAFQIPKAIPPQEVAKQLQQGKALNLLDVRELTEWSEGHVEGAKHIPVSQLIERLTELDSEQEIIVMCRSGNRSGLACELLHERGFKVVNMTGGLNEWNSALVRD</sequence>
<evidence type="ECO:0000313" key="2">
    <source>
        <dbReference type="EMBL" id="RUT35856.1"/>
    </source>
</evidence>
<dbReference type="PROSITE" id="PS50206">
    <property type="entry name" value="RHODANESE_3"/>
    <property type="match status" value="1"/>
</dbReference>
<protein>
    <submittedName>
        <fullName evidence="2">Rhodanese-like domain-containing protein</fullName>
    </submittedName>
</protein>
<dbReference type="Proteomes" id="UP000272464">
    <property type="component" value="Unassembled WGS sequence"/>
</dbReference>
<dbReference type="AlphaFoldDB" id="A0A433XP76"/>
<dbReference type="SUPFAM" id="SSF52821">
    <property type="entry name" value="Rhodanese/Cell cycle control phosphatase"/>
    <property type="match status" value="1"/>
</dbReference>
<evidence type="ECO:0000259" key="1">
    <source>
        <dbReference type="PROSITE" id="PS50206"/>
    </source>
</evidence>
<dbReference type="InterPro" id="IPR050229">
    <property type="entry name" value="GlpE_sulfurtransferase"/>
</dbReference>
<dbReference type="InterPro" id="IPR001763">
    <property type="entry name" value="Rhodanese-like_dom"/>
</dbReference>
<dbReference type="OrthoDB" id="9800872at2"/>
<dbReference type="FunFam" id="3.40.250.10:FF:000049">
    <property type="entry name" value="Phage shock protein E"/>
    <property type="match status" value="1"/>
</dbReference>
<dbReference type="EMBL" id="RZNX01000001">
    <property type="protein sequence ID" value="RUT35856.1"/>
    <property type="molecule type" value="Genomic_DNA"/>
</dbReference>
<dbReference type="SMART" id="SM00450">
    <property type="entry name" value="RHOD"/>
    <property type="match status" value="1"/>
</dbReference>
<gene>
    <name evidence="2" type="ORF">EJP77_02280</name>
</gene>
<accession>A0A433XP76</accession>
<comment type="caution">
    <text evidence="2">The sequence shown here is derived from an EMBL/GenBank/DDBJ whole genome shotgun (WGS) entry which is preliminary data.</text>
</comment>
<reference evidence="2 3" key="1">
    <citation type="submission" date="2018-12" db="EMBL/GenBank/DDBJ databases">
        <authorList>
            <person name="Sun L."/>
            <person name="Chen Z."/>
        </authorList>
    </citation>
    <scope>NUCLEOTIDE SEQUENCE [LARGE SCALE GENOMIC DNA]</scope>
    <source>
        <strain evidence="2 3">3-5-3</strain>
    </source>
</reference>
<evidence type="ECO:0000313" key="3">
    <source>
        <dbReference type="Proteomes" id="UP000272464"/>
    </source>
</evidence>
<name>A0A433XP76_9BACL</name>